<dbReference type="Pfam" id="PF13432">
    <property type="entry name" value="TPR_16"/>
    <property type="match status" value="1"/>
</dbReference>
<dbReference type="SMART" id="SM00028">
    <property type="entry name" value="TPR"/>
    <property type="match status" value="4"/>
</dbReference>
<name>A0A914CD04_9BILA</name>
<dbReference type="InterPro" id="IPR011990">
    <property type="entry name" value="TPR-like_helical_dom_sf"/>
</dbReference>
<dbReference type="InterPro" id="IPR039340">
    <property type="entry name" value="Tfc4/TFIIIC-102/Sfc4"/>
</dbReference>
<evidence type="ECO:0000313" key="3">
    <source>
        <dbReference type="Proteomes" id="UP000887540"/>
    </source>
</evidence>
<feature type="region of interest" description="Disordered" evidence="2">
    <location>
        <begin position="16"/>
        <end position="48"/>
    </location>
</feature>
<keyword evidence="3" id="KW-1185">Reference proteome</keyword>
<keyword evidence="1" id="KW-0802">TPR repeat</keyword>
<reference evidence="4" key="1">
    <citation type="submission" date="2022-11" db="UniProtKB">
        <authorList>
            <consortium name="WormBaseParasite"/>
        </authorList>
    </citation>
    <scope>IDENTIFICATION</scope>
</reference>
<dbReference type="Gene3D" id="1.25.40.10">
    <property type="entry name" value="Tetratricopeptide repeat domain"/>
    <property type="match status" value="3"/>
</dbReference>
<dbReference type="PROSITE" id="PS50005">
    <property type="entry name" value="TPR"/>
    <property type="match status" value="1"/>
</dbReference>
<dbReference type="Proteomes" id="UP000887540">
    <property type="component" value="Unplaced"/>
</dbReference>
<accession>A0A914CD04</accession>
<dbReference type="InterPro" id="IPR019734">
    <property type="entry name" value="TPR_rpt"/>
</dbReference>
<sequence>MASSDSEFANLVPMKILGDGTQPSTSSVLIAPTRSIPKKRSTENPTSSIEDAFNRFANDEISCQAYMEMTGGLLEEEQIDMGDTTLSSFIETESDHDESMGFEHETEGGVLMAGQSSIKKRKAQPATREASSNHNVLADVELPADLRTQLRIDAVSGEFVMLPPSQIIDEDSELISQAGQAQKRKYRRHTNPALEGAIGQANAIAAEGDKEVALQMMREVIRQEPRNPDVYKHIAQIYEDMEDEVSMTKAFEYRLLGAHLYSRTSSIEWNDVGDLALRLNRLEEAAACFGKAIRAEPQNWYNYERRINVLETLKQRSLAMKARLQAAQAVTNMDFTFIKNMIKTVADYYVKSDEEERALEALHTYIVRAREYNQPAEDQKNTHFSMLIDRGRYEDAIRAILALCSGVQALDENSTPIFQINFTPGGYTVKPFPPNKPIKVFHVDASIQTSVLLKLIFCFIKINRKDDIPTLVDEVLARSPERPEDFKFYINIGRAYYDTENFKHASVFAECLIKTEAFKHDPDGWLLYGLSQQALAAKDPSKAQQLYDMAARAFERVLELQPDSVDAKLNLSTIVLNRGKVNEALEILKDFDFKDLDSCNQLPDERLLINQAEILYKQGDVEQYIRCIRMLLIPYFYDVHQDLANPKKLRKQYVSVLNNSLRKASFDAVRGSSLEKMVKRLGSRARSIKAIDGPHLHDYAFRLVETLFNLGRYQEMLHIVCYAYNQSKIIALNNENFQNLLFFAAIHGENYSLAFEFLRYFYFHTTEKEELQAEKKSIRLARIFNAMNFVFCHQQNVSYHRFIMRALVKSPDCFALHIISGNNSLVTGSYRHALGEYLHVWLANREDPLSCLLVALTFTHMACKKDISSRHMLAIRSIAFMYRYQKLRGDHPQEIAYNIGRMFHQLGILSNAIFFYERVLRETETPIVGEPDERTGDVILKSAEKYDLRRVAAHNLALIYESSGNRPLAREILEEFCSI</sequence>
<dbReference type="PANTHER" id="PTHR23082">
    <property type="entry name" value="TRANSCRIPTION INITIATION FACTOR IIIC TFIIIC , POLYPEPTIDE 3-RELATED"/>
    <property type="match status" value="1"/>
</dbReference>
<protein>
    <submittedName>
        <fullName evidence="4">Uncharacterized protein</fullName>
    </submittedName>
</protein>
<evidence type="ECO:0000256" key="2">
    <source>
        <dbReference type="SAM" id="MobiDB-lite"/>
    </source>
</evidence>
<dbReference type="WBParaSite" id="ACRNAN_Path_854.g3304.t2">
    <property type="protein sequence ID" value="ACRNAN_Path_854.g3304.t2"/>
    <property type="gene ID" value="ACRNAN_Path_854.g3304"/>
</dbReference>
<dbReference type="Pfam" id="PF13181">
    <property type="entry name" value="TPR_8"/>
    <property type="match status" value="1"/>
</dbReference>
<dbReference type="GO" id="GO:0006383">
    <property type="term" value="P:transcription by RNA polymerase III"/>
    <property type="evidence" value="ECO:0007669"/>
    <property type="project" value="InterPro"/>
</dbReference>
<organism evidence="3 4">
    <name type="scientific">Acrobeloides nanus</name>
    <dbReference type="NCBI Taxonomy" id="290746"/>
    <lineage>
        <taxon>Eukaryota</taxon>
        <taxon>Metazoa</taxon>
        <taxon>Ecdysozoa</taxon>
        <taxon>Nematoda</taxon>
        <taxon>Chromadorea</taxon>
        <taxon>Rhabditida</taxon>
        <taxon>Tylenchina</taxon>
        <taxon>Cephalobomorpha</taxon>
        <taxon>Cephaloboidea</taxon>
        <taxon>Cephalobidae</taxon>
        <taxon>Acrobeloides</taxon>
    </lineage>
</organism>
<dbReference type="GO" id="GO:0000127">
    <property type="term" value="C:transcription factor TFIIIC complex"/>
    <property type="evidence" value="ECO:0007669"/>
    <property type="project" value="TreeGrafter"/>
</dbReference>
<evidence type="ECO:0000256" key="1">
    <source>
        <dbReference type="PROSITE-ProRule" id="PRU00339"/>
    </source>
</evidence>
<dbReference type="PANTHER" id="PTHR23082:SF0">
    <property type="entry name" value="GENERAL TRANSCRIPTION FACTOR 3C POLYPEPTIDE 3"/>
    <property type="match status" value="1"/>
</dbReference>
<proteinExistence type="predicted"/>
<dbReference type="AlphaFoldDB" id="A0A914CD04"/>
<feature type="repeat" description="TPR" evidence="1">
    <location>
        <begin position="266"/>
        <end position="299"/>
    </location>
</feature>
<evidence type="ECO:0000313" key="4">
    <source>
        <dbReference type="WBParaSite" id="ACRNAN_Path_854.g3304.t2"/>
    </source>
</evidence>
<dbReference type="SUPFAM" id="SSF48452">
    <property type="entry name" value="TPR-like"/>
    <property type="match status" value="1"/>
</dbReference>